<evidence type="ECO:0000313" key="4">
    <source>
        <dbReference type="Proteomes" id="UP000630936"/>
    </source>
</evidence>
<dbReference type="EMBL" id="BMWG01000002">
    <property type="protein sequence ID" value="GGZ22326.1"/>
    <property type="molecule type" value="Genomic_DNA"/>
</dbReference>
<dbReference type="SMART" id="SM00710">
    <property type="entry name" value="PbH1"/>
    <property type="match status" value="13"/>
</dbReference>
<feature type="compositionally biased region" description="Low complexity" evidence="1">
    <location>
        <begin position="121"/>
        <end position="142"/>
    </location>
</feature>
<proteinExistence type="predicted"/>
<dbReference type="Gene3D" id="2.160.20.10">
    <property type="entry name" value="Single-stranded right-handed beta-helix, Pectin lyase-like"/>
    <property type="match status" value="2"/>
</dbReference>
<dbReference type="InterPro" id="IPR012334">
    <property type="entry name" value="Pectin_lyas_fold"/>
</dbReference>
<feature type="domain" description="Right handed beta helix" evidence="2">
    <location>
        <begin position="458"/>
        <end position="616"/>
    </location>
</feature>
<comment type="caution">
    <text evidence="3">The sequence shown here is derived from an EMBL/GenBank/DDBJ whole genome shotgun (WGS) entry which is preliminary data.</text>
</comment>
<evidence type="ECO:0000256" key="1">
    <source>
        <dbReference type="SAM" id="MobiDB-lite"/>
    </source>
</evidence>
<keyword evidence="4" id="KW-1185">Reference proteome</keyword>
<evidence type="ECO:0000313" key="3">
    <source>
        <dbReference type="EMBL" id="GGZ22326.1"/>
    </source>
</evidence>
<protein>
    <recommendedName>
        <fullName evidence="2">Right handed beta helix domain-containing protein</fullName>
    </recommendedName>
</protein>
<dbReference type="SUPFAM" id="SSF51126">
    <property type="entry name" value="Pectin lyase-like"/>
    <property type="match status" value="2"/>
</dbReference>
<dbReference type="InterPro" id="IPR006626">
    <property type="entry name" value="PbH1"/>
</dbReference>
<dbReference type="InterPro" id="IPR011050">
    <property type="entry name" value="Pectin_lyase_fold/virulence"/>
</dbReference>
<gene>
    <name evidence="3" type="ORF">GCM10010387_14360</name>
</gene>
<accession>A0A918UN86</accession>
<dbReference type="InterPro" id="IPR039448">
    <property type="entry name" value="Beta_helix"/>
</dbReference>
<feature type="compositionally biased region" description="Gly residues" evidence="1">
    <location>
        <begin position="89"/>
        <end position="108"/>
    </location>
</feature>
<organism evidence="3 4">
    <name type="scientific">Streptomyces inusitatus</name>
    <dbReference type="NCBI Taxonomy" id="68221"/>
    <lineage>
        <taxon>Bacteria</taxon>
        <taxon>Bacillati</taxon>
        <taxon>Actinomycetota</taxon>
        <taxon>Actinomycetes</taxon>
        <taxon>Kitasatosporales</taxon>
        <taxon>Streptomycetaceae</taxon>
        <taxon>Streptomyces</taxon>
    </lineage>
</organism>
<evidence type="ECO:0000259" key="2">
    <source>
        <dbReference type="Pfam" id="PF13229"/>
    </source>
</evidence>
<dbReference type="RefSeq" id="WP_190121997.1">
    <property type="nucleotide sequence ID" value="NZ_BMWG01000002.1"/>
</dbReference>
<dbReference type="AlphaFoldDB" id="A0A918UN86"/>
<dbReference type="Proteomes" id="UP000630936">
    <property type="component" value="Unassembled WGS sequence"/>
</dbReference>
<reference evidence="3" key="1">
    <citation type="journal article" date="2014" name="Int. J. Syst. Evol. Microbiol.">
        <title>Complete genome sequence of Corynebacterium casei LMG S-19264T (=DSM 44701T), isolated from a smear-ripened cheese.</title>
        <authorList>
            <consortium name="US DOE Joint Genome Institute (JGI-PGF)"/>
            <person name="Walter F."/>
            <person name="Albersmeier A."/>
            <person name="Kalinowski J."/>
            <person name="Ruckert C."/>
        </authorList>
    </citation>
    <scope>NUCLEOTIDE SEQUENCE</scope>
    <source>
        <strain evidence="3">JCM 4988</strain>
    </source>
</reference>
<reference evidence="3" key="2">
    <citation type="submission" date="2020-09" db="EMBL/GenBank/DDBJ databases">
        <authorList>
            <person name="Sun Q."/>
            <person name="Ohkuma M."/>
        </authorList>
    </citation>
    <scope>NUCLEOTIDE SEQUENCE</scope>
    <source>
        <strain evidence="3">JCM 4988</strain>
    </source>
</reference>
<sequence length="839" mass="84511">MTLYTFGGTPADVLTDPTGNVLADHPVLVRAATTGAIVTTLYEADGVTAIGALRTNPSGSAAPGAIRLFKAADVPAIEYEYESGAGAGAGAGSGGGSSGGSGSGGGAGTRVRRYRTAWESARATPAGAPGPAGPTSPTAPTGHLFPVTGAVGDGITDDRAVIQAQLNAARDAGGGTVVLPPGRVYGVADFLTVYDNTVISAYGATVKAIANTGILRNFLSSETFAGYTGHSRIQVLGGVWDGNAADGTTGSVTAMVNVIGFVHCADATVRDAIIRDTSSAHGVEMNSVDGGRVINCRFEGYRDNSGTASRRYSEAVQIDLAKSGSSSIGLFDDTPARNILVQGCYFGPSARLGPFGRAVGSHSSAPGVHYDNIQILNNRIDSTLQEGVHGFGWRRSVIANNIIENTGLSGIEVTVPDPATAGYALTSHSVVIAGNVVDSPAGESAIRAIGHATAKLSGVRIDGNTLRDAASTGIQAEHCTAPGITGNTIDSTGSTGIFAHYSDGASIEGNTLRATGSNAINVSGSVSAAITGNHIDTTTTNHGVYIGLGGDRTTAGRDAVITGNKIRRAGSAGIRLSTSATGCLATGNQIRRDGGTTASGISLAANATGAILLGNDLSKNAWNAPTALAVSTAAPVTGGGETTTLPGTNIVDTDLTPGHALESALRPPGRYETTSRLRCGTASTPLSGVLNLVPIWLPRGLTISNISFTSGTIGALSPTNHWFTLHDASRAALARTADQTTAPWPADTTKTLAIAQTTTASSAPSFTTAYAGLHYLGIMIAAATPPTLISEGTLTALASTPPGLGATNTNQTTPPTLTDGTFTTAAFTGSALLAYAYVT</sequence>
<dbReference type="Pfam" id="PF13229">
    <property type="entry name" value="Beta_helix"/>
    <property type="match status" value="1"/>
</dbReference>
<name>A0A918UN86_9ACTN</name>
<feature type="region of interest" description="Disordered" evidence="1">
    <location>
        <begin position="89"/>
        <end position="144"/>
    </location>
</feature>